<dbReference type="AlphaFoldDB" id="A0A1N6EJ69"/>
<organism evidence="2 3">
    <name type="scientific">Paraburkholderia phenazinium</name>
    <dbReference type="NCBI Taxonomy" id="60549"/>
    <lineage>
        <taxon>Bacteria</taxon>
        <taxon>Pseudomonadati</taxon>
        <taxon>Pseudomonadota</taxon>
        <taxon>Betaproteobacteria</taxon>
        <taxon>Burkholderiales</taxon>
        <taxon>Burkholderiaceae</taxon>
        <taxon>Paraburkholderia</taxon>
    </lineage>
</organism>
<dbReference type="Proteomes" id="UP000184693">
    <property type="component" value="Unassembled WGS sequence"/>
</dbReference>
<evidence type="ECO:0000313" key="2">
    <source>
        <dbReference type="EMBL" id="SIN83089.1"/>
    </source>
</evidence>
<accession>A0A1N6EJ69</accession>
<feature type="region of interest" description="Disordered" evidence="1">
    <location>
        <begin position="197"/>
        <end position="288"/>
    </location>
</feature>
<name>A0A1N6EJ69_9BURK</name>
<gene>
    <name evidence="2" type="ORF">SAMN05444168_0708</name>
</gene>
<feature type="compositionally biased region" description="Polar residues" evidence="1">
    <location>
        <begin position="230"/>
        <end position="240"/>
    </location>
</feature>
<proteinExistence type="predicted"/>
<sequence length="346" mass="38538">MSNLMHILICTELMHLAFRKIFLILLIDLDWQEIFAPLFGRAHVEWSANQFSNSYDVLRPPAADLQYPERNQFTDISQRGVRQTLRNRRPLAAGQFAFESIKETIKQFGLRLIQRHGGPTLPETRFGEHGAEGMLGAVHCAVERVEEPCEPGRHVARTFLRHFEDVVVVLALSLNLRRQAVEAWGLPSACSSSKSTKARAIRPLPSSKGSNVTNHRWASPALRTGGSPESLLTQSRNRTVSASSRSAGGASKWTRWRPIGPETTCMGPFASSRQVPTRTRDMPLKPVGNRTACQANRRSLVTVASRRVVASSNISTTPSTCRSTGASAPMSTRRVYGRWRIAVMRR</sequence>
<dbReference type="EMBL" id="FSRM01000001">
    <property type="protein sequence ID" value="SIN83089.1"/>
    <property type="molecule type" value="Genomic_DNA"/>
</dbReference>
<protein>
    <submittedName>
        <fullName evidence="2">Uncharacterized protein</fullName>
    </submittedName>
</protein>
<reference evidence="2 3" key="1">
    <citation type="submission" date="2016-11" db="EMBL/GenBank/DDBJ databases">
        <authorList>
            <person name="Jaros S."/>
            <person name="Januszkiewicz K."/>
            <person name="Wedrychowicz H."/>
        </authorList>
    </citation>
    <scope>NUCLEOTIDE SEQUENCE [LARGE SCALE GENOMIC DNA]</scope>
    <source>
        <strain evidence="2 3">GAS86</strain>
    </source>
</reference>
<evidence type="ECO:0000313" key="3">
    <source>
        <dbReference type="Proteomes" id="UP000184693"/>
    </source>
</evidence>
<feature type="compositionally biased region" description="Low complexity" evidence="1">
    <location>
        <begin position="241"/>
        <end position="251"/>
    </location>
</feature>
<evidence type="ECO:0000256" key="1">
    <source>
        <dbReference type="SAM" id="MobiDB-lite"/>
    </source>
</evidence>
<feature type="compositionally biased region" description="Polar residues" evidence="1">
    <location>
        <begin position="207"/>
        <end position="216"/>
    </location>
</feature>